<dbReference type="Pfam" id="PF12697">
    <property type="entry name" value="Abhydrolase_6"/>
    <property type="match status" value="1"/>
</dbReference>
<dbReference type="PANTHER" id="PTHR37017:SF11">
    <property type="entry name" value="ESTERASE_LIPASE_THIOESTERASE DOMAIN-CONTAINING PROTEIN"/>
    <property type="match status" value="1"/>
</dbReference>
<evidence type="ECO:0000313" key="4">
    <source>
        <dbReference type="Proteomes" id="UP000799779"/>
    </source>
</evidence>
<dbReference type="InterPro" id="IPR029058">
    <property type="entry name" value="AB_hydrolase_fold"/>
</dbReference>
<gene>
    <name evidence="3" type="ORF">P154DRAFT_598915</name>
</gene>
<sequence>MTPLNRFVFLFNLIFPALVSVATPANHAQRHAEKHAQENMAVILVPGAFHKAIAYEQVIPFLEKAGYKHNTAVDLPSVGALKGRDADIKAVRDVLSKGLSQGYDTLLVGNSYGATVIGEAVKGLQNQTVRPHCRSASKFNSFLSAIKKRFMKKETSPAPEGRILGLLFLAGYIPFISEIEHPELKVDIRTIAPSFFAFSSDGKVTPNGDPLMPLSKSFYNHLNASYAAYWTDRLDFSSFEALAANATHVPYMGDFNCAYVVCTKDNAIPKALSDAFLSQGGAKFKVVELESDHVPMLSHPEEVADLIREAAGEQKPFEITKGHE</sequence>
<reference evidence="3" key="1">
    <citation type="journal article" date="2020" name="Stud. Mycol.">
        <title>101 Dothideomycetes genomes: a test case for predicting lifestyles and emergence of pathogens.</title>
        <authorList>
            <person name="Haridas S."/>
            <person name="Albert R."/>
            <person name="Binder M."/>
            <person name="Bloem J."/>
            <person name="Labutti K."/>
            <person name="Salamov A."/>
            <person name="Andreopoulos B."/>
            <person name="Baker S."/>
            <person name="Barry K."/>
            <person name="Bills G."/>
            <person name="Bluhm B."/>
            <person name="Cannon C."/>
            <person name="Castanera R."/>
            <person name="Culley D."/>
            <person name="Daum C."/>
            <person name="Ezra D."/>
            <person name="Gonzalez J."/>
            <person name="Henrissat B."/>
            <person name="Kuo A."/>
            <person name="Liang C."/>
            <person name="Lipzen A."/>
            <person name="Lutzoni F."/>
            <person name="Magnuson J."/>
            <person name="Mondo S."/>
            <person name="Nolan M."/>
            <person name="Ohm R."/>
            <person name="Pangilinan J."/>
            <person name="Park H.-J."/>
            <person name="Ramirez L."/>
            <person name="Alfaro M."/>
            <person name="Sun H."/>
            <person name="Tritt A."/>
            <person name="Yoshinaga Y."/>
            <person name="Zwiers L.-H."/>
            <person name="Turgeon B."/>
            <person name="Goodwin S."/>
            <person name="Spatafora J."/>
            <person name="Crous P."/>
            <person name="Grigoriev I."/>
        </authorList>
    </citation>
    <scope>NUCLEOTIDE SEQUENCE</scope>
    <source>
        <strain evidence="3">CBS 123094</strain>
    </source>
</reference>
<feature type="domain" description="AB hydrolase-1" evidence="2">
    <location>
        <begin position="42"/>
        <end position="305"/>
    </location>
</feature>
<evidence type="ECO:0000313" key="3">
    <source>
        <dbReference type="EMBL" id="KAF2000435.1"/>
    </source>
</evidence>
<dbReference type="GO" id="GO:0016787">
    <property type="term" value="F:hydrolase activity"/>
    <property type="evidence" value="ECO:0007669"/>
    <property type="project" value="UniProtKB-KW"/>
</dbReference>
<protein>
    <submittedName>
        <fullName evidence="3">Alpha/beta-hydrolase</fullName>
    </submittedName>
</protein>
<keyword evidence="1" id="KW-0732">Signal</keyword>
<feature type="chain" id="PRO_5025645565" evidence="1">
    <location>
        <begin position="25"/>
        <end position="324"/>
    </location>
</feature>
<dbReference type="AlphaFoldDB" id="A0A6A5WMZ0"/>
<organism evidence="3 4">
    <name type="scientific">Amniculicola lignicola CBS 123094</name>
    <dbReference type="NCBI Taxonomy" id="1392246"/>
    <lineage>
        <taxon>Eukaryota</taxon>
        <taxon>Fungi</taxon>
        <taxon>Dikarya</taxon>
        <taxon>Ascomycota</taxon>
        <taxon>Pezizomycotina</taxon>
        <taxon>Dothideomycetes</taxon>
        <taxon>Pleosporomycetidae</taxon>
        <taxon>Pleosporales</taxon>
        <taxon>Amniculicolaceae</taxon>
        <taxon>Amniculicola</taxon>
    </lineage>
</organism>
<dbReference type="SUPFAM" id="SSF53474">
    <property type="entry name" value="alpha/beta-Hydrolases"/>
    <property type="match status" value="1"/>
</dbReference>
<dbReference type="InterPro" id="IPR052897">
    <property type="entry name" value="Sec-Metab_Biosynth_Hydrolase"/>
</dbReference>
<dbReference type="OrthoDB" id="408373at2759"/>
<name>A0A6A5WMZ0_9PLEO</name>
<dbReference type="InterPro" id="IPR000073">
    <property type="entry name" value="AB_hydrolase_1"/>
</dbReference>
<feature type="signal peptide" evidence="1">
    <location>
        <begin position="1"/>
        <end position="24"/>
    </location>
</feature>
<dbReference type="Proteomes" id="UP000799779">
    <property type="component" value="Unassembled WGS sequence"/>
</dbReference>
<dbReference type="EMBL" id="ML977589">
    <property type="protein sequence ID" value="KAF2000435.1"/>
    <property type="molecule type" value="Genomic_DNA"/>
</dbReference>
<accession>A0A6A5WMZ0</accession>
<evidence type="ECO:0000256" key="1">
    <source>
        <dbReference type="SAM" id="SignalP"/>
    </source>
</evidence>
<proteinExistence type="predicted"/>
<evidence type="ECO:0000259" key="2">
    <source>
        <dbReference type="Pfam" id="PF12697"/>
    </source>
</evidence>
<dbReference type="Gene3D" id="3.40.50.1820">
    <property type="entry name" value="alpha/beta hydrolase"/>
    <property type="match status" value="1"/>
</dbReference>
<dbReference type="PANTHER" id="PTHR37017">
    <property type="entry name" value="AB HYDROLASE-1 DOMAIN-CONTAINING PROTEIN-RELATED"/>
    <property type="match status" value="1"/>
</dbReference>
<keyword evidence="4" id="KW-1185">Reference proteome</keyword>
<keyword evidence="3" id="KW-0378">Hydrolase</keyword>